<accession>A0ABP8ULM6</accession>
<dbReference type="InterPro" id="IPR016181">
    <property type="entry name" value="Acyl_CoA_acyltransferase"/>
</dbReference>
<dbReference type="Proteomes" id="UP001501442">
    <property type="component" value="Unassembled WGS sequence"/>
</dbReference>
<dbReference type="Pfam" id="PF13302">
    <property type="entry name" value="Acetyltransf_3"/>
    <property type="match status" value="1"/>
</dbReference>
<reference evidence="3" key="1">
    <citation type="journal article" date="2019" name="Int. J. Syst. Evol. Microbiol.">
        <title>The Global Catalogue of Microorganisms (GCM) 10K type strain sequencing project: providing services to taxonomists for standard genome sequencing and annotation.</title>
        <authorList>
            <consortium name="The Broad Institute Genomics Platform"/>
            <consortium name="The Broad Institute Genome Sequencing Center for Infectious Disease"/>
            <person name="Wu L."/>
            <person name="Ma J."/>
        </authorList>
    </citation>
    <scope>NUCLEOTIDE SEQUENCE [LARGE SCALE GENOMIC DNA]</scope>
    <source>
        <strain evidence="3">JCM 17939</strain>
    </source>
</reference>
<evidence type="ECO:0000259" key="1">
    <source>
        <dbReference type="PROSITE" id="PS51186"/>
    </source>
</evidence>
<keyword evidence="3" id="KW-1185">Reference proteome</keyword>
<dbReference type="PANTHER" id="PTHR43441:SF6">
    <property type="entry name" value="N-ACETYLTRANSFERASE DOMAIN-CONTAINING PROTEIN"/>
    <property type="match status" value="1"/>
</dbReference>
<dbReference type="InterPro" id="IPR000182">
    <property type="entry name" value="GNAT_dom"/>
</dbReference>
<dbReference type="CDD" id="cd04301">
    <property type="entry name" value="NAT_SF"/>
    <property type="match status" value="1"/>
</dbReference>
<protein>
    <submittedName>
        <fullName evidence="2">GNAT family protein</fullName>
    </submittedName>
</protein>
<evidence type="ECO:0000313" key="3">
    <source>
        <dbReference type="Proteomes" id="UP001501442"/>
    </source>
</evidence>
<comment type="caution">
    <text evidence="2">The sequence shown here is derived from an EMBL/GenBank/DDBJ whole genome shotgun (WGS) entry which is preliminary data.</text>
</comment>
<dbReference type="EMBL" id="BAABHK010000011">
    <property type="protein sequence ID" value="GAA4632957.1"/>
    <property type="molecule type" value="Genomic_DNA"/>
</dbReference>
<dbReference type="InterPro" id="IPR051908">
    <property type="entry name" value="Ribosomal_N-acetyltransferase"/>
</dbReference>
<dbReference type="RefSeq" id="WP_345435943.1">
    <property type="nucleotide sequence ID" value="NZ_BAABHK010000011.1"/>
</dbReference>
<sequence length="172" mass="19442">MGDQIGLRPVEEDDLQILEDLTQDPEKAGEFARFGWFDPGRYRRRWAENGLIGEDGGTLLVVDGDERLGFVAWRRRQTTPAAYCWSMGIALLPEARGRGYGTEAHRLLARYLFAHTTVHRIEADTEVENVAEQRALEKAGFSREGVMRGCGWRDGAWRDGVTYSLLRTDPAV</sequence>
<name>A0ABP8ULM6_9ACTN</name>
<dbReference type="PANTHER" id="PTHR43441">
    <property type="entry name" value="RIBOSOMAL-PROTEIN-SERINE ACETYLTRANSFERASE"/>
    <property type="match status" value="1"/>
</dbReference>
<evidence type="ECO:0000313" key="2">
    <source>
        <dbReference type="EMBL" id="GAA4632957.1"/>
    </source>
</evidence>
<dbReference type="Gene3D" id="3.40.630.30">
    <property type="match status" value="1"/>
</dbReference>
<dbReference type="PROSITE" id="PS51186">
    <property type="entry name" value="GNAT"/>
    <property type="match status" value="1"/>
</dbReference>
<feature type="domain" description="N-acetyltransferase" evidence="1">
    <location>
        <begin position="5"/>
        <end position="168"/>
    </location>
</feature>
<organism evidence="2 3">
    <name type="scientific">Actinoallomurus vinaceus</name>
    <dbReference type="NCBI Taxonomy" id="1080074"/>
    <lineage>
        <taxon>Bacteria</taxon>
        <taxon>Bacillati</taxon>
        <taxon>Actinomycetota</taxon>
        <taxon>Actinomycetes</taxon>
        <taxon>Streptosporangiales</taxon>
        <taxon>Thermomonosporaceae</taxon>
        <taxon>Actinoallomurus</taxon>
    </lineage>
</organism>
<proteinExistence type="predicted"/>
<dbReference type="SUPFAM" id="SSF55729">
    <property type="entry name" value="Acyl-CoA N-acyltransferases (Nat)"/>
    <property type="match status" value="1"/>
</dbReference>
<gene>
    <name evidence="2" type="ORF">GCM10023196_068570</name>
</gene>